<dbReference type="RefSeq" id="WP_145647059.1">
    <property type="nucleotide sequence ID" value="NZ_VLLB01000001.1"/>
</dbReference>
<protein>
    <submittedName>
        <fullName evidence="1">Type F conjugative transfer system protein TrbI</fullName>
    </submittedName>
</protein>
<reference evidence="1 2" key="1">
    <citation type="journal article" date="2015" name="Stand. Genomic Sci.">
        <title>Genomic Encyclopedia of Bacterial and Archaeal Type Strains, Phase III: the genomes of soil and plant-associated and newly described type strains.</title>
        <authorList>
            <person name="Whitman W.B."/>
            <person name="Woyke T."/>
            <person name="Klenk H.P."/>
            <person name="Zhou Y."/>
            <person name="Lilburn T.G."/>
            <person name="Beck B.J."/>
            <person name="De Vos P."/>
            <person name="Vandamme P."/>
            <person name="Eisen J.A."/>
            <person name="Garrity G."/>
            <person name="Hugenholtz P."/>
            <person name="Kyrpides N.C."/>
        </authorList>
    </citation>
    <scope>NUCLEOTIDE SEQUENCE [LARGE SCALE GENOMIC DNA]</scope>
    <source>
        <strain evidence="1 2">CGMCC 1.10822</strain>
    </source>
</reference>
<dbReference type="EMBL" id="VLLB01000001">
    <property type="protein sequence ID" value="TWI69293.1"/>
    <property type="molecule type" value="Genomic_DNA"/>
</dbReference>
<evidence type="ECO:0000313" key="2">
    <source>
        <dbReference type="Proteomes" id="UP000318431"/>
    </source>
</evidence>
<proteinExistence type="predicted"/>
<comment type="caution">
    <text evidence="1">The sequence shown here is derived from an EMBL/GenBank/DDBJ whole genome shotgun (WGS) entry which is preliminary data.</text>
</comment>
<dbReference type="InterPro" id="IPR014115">
    <property type="entry name" value="TrbI_Ftype"/>
</dbReference>
<keyword evidence="2" id="KW-1185">Reference proteome</keyword>
<sequence length="124" mass="13465">MKPFQNANRAAVAALLVGAALTVVILIVELAHVPPKPPRIAQVDLTRILREYQHDTAAMLARLPNDGDTTARALARTAAFGQRLDEAARRLSTQCGCVLLMREAVVAGQMPDLTPRLIELMSQQ</sequence>
<dbReference type="Proteomes" id="UP000318431">
    <property type="component" value="Unassembled WGS sequence"/>
</dbReference>
<accession>A0A562RK41</accession>
<name>A0A562RK41_9BURK</name>
<organism evidence="1 2">
    <name type="scientific">Pseudoduganella lurida</name>
    <dbReference type="NCBI Taxonomy" id="1036180"/>
    <lineage>
        <taxon>Bacteria</taxon>
        <taxon>Pseudomonadati</taxon>
        <taxon>Pseudomonadota</taxon>
        <taxon>Betaproteobacteria</taxon>
        <taxon>Burkholderiales</taxon>
        <taxon>Oxalobacteraceae</taxon>
        <taxon>Telluria group</taxon>
        <taxon>Pseudoduganella</taxon>
    </lineage>
</organism>
<evidence type="ECO:0000313" key="1">
    <source>
        <dbReference type="EMBL" id="TWI69293.1"/>
    </source>
</evidence>
<gene>
    <name evidence="1" type="ORF">IP91_00360</name>
</gene>
<dbReference type="Pfam" id="PF09677">
    <property type="entry name" value="TrbI_Ftype"/>
    <property type="match status" value="1"/>
</dbReference>
<dbReference type="OrthoDB" id="8812451at2"/>
<dbReference type="AlphaFoldDB" id="A0A562RK41"/>